<dbReference type="PANTHER" id="PTHR45763">
    <property type="entry name" value="HYDROLASE, ALPHA/BETA FOLD FAMILY PROTEIN, EXPRESSED-RELATED"/>
    <property type="match status" value="1"/>
</dbReference>
<feature type="domain" description="AB hydrolase-1" evidence="1">
    <location>
        <begin position="36"/>
        <end position="291"/>
    </location>
</feature>
<keyword evidence="3" id="KW-1185">Reference proteome</keyword>
<comment type="caution">
    <text evidence="2">The sequence shown here is derived from an EMBL/GenBank/DDBJ whole genome shotgun (WGS) entry which is preliminary data.</text>
</comment>
<dbReference type="GO" id="GO:0016787">
    <property type="term" value="F:hydrolase activity"/>
    <property type="evidence" value="ECO:0007669"/>
    <property type="project" value="UniProtKB-KW"/>
</dbReference>
<organism evidence="2 3">
    <name type="scientific">Paraphoma chrysanthemicola</name>
    <dbReference type="NCBI Taxonomy" id="798071"/>
    <lineage>
        <taxon>Eukaryota</taxon>
        <taxon>Fungi</taxon>
        <taxon>Dikarya</taxon>
        <taxon>Ascomycota</taxon>
        <taxon>Pezizomycotina</taxon>
        <taxon>Dothideomycetes</taxon>
        <taxon>Pleosporomycetidae</taxon>
        <taxon>Pleosporales</taxon>
        <taxon>Pleosporineae</taxon>
        <taxon>Phaeosphaeriaceae</taxon>
        <taxon>Paraphoma</taxon>
    </lineage>
</organism>
<protein>
    <submittedName>
        <fullName evidence="2">Alpha/Beta hydrolase protein</fullName>
    </submittedName>
</protein>
<evidence type="ECO:0000313" key="2">
    <source>
        <dbReference type="EMBL" id="KAH7088377.1"/>
    </source>
</evidence>
<evidence type="ECO:0000313" key="3">
    <source>
        <dbReference type="Proteomes" id="UP000813461"/>
    </source>
</evidence>
<accession>A0A8K0W083</accession>
<evidence type="ECO:0000259" key="1">
    <source>
        <dbReference type="Pfam" id="PF12697"/>
    </source>
</evidence>
<dbReference type="Pfam" id="PF12697">
    <property type="entry name" value="Abhydrolase_6"/>
    <property type="match status" value="1"/>
</dbReference>
<dbReference type="AlphaFoldDB" id="A0A8K0W083"/>
<dbReference type="Gene3D" id="3.40.50.1820">
    <property type="entry name" value="alpha/beta hydrolase"/>
    <property type="match status" value="1"/>
</dbReference>
<dbReference type="OrthoDB" id="294702at2759"/>
<dbReference type="SUPFAM" id="SSF53474">
    <property type="entry name" value="alpha/beta-Hydrolases"/>
    <property type="match status" value="1"/>
</dbReference>
<dbReference type="InterPro" id="IPR029058">
    <property type="entry name" value="AB_hydrolase_fold"/>
</dbReference>
<gene>
    <name evidence="2" type="ORF">FB567DRAFT_337705</name>
</gene>
<proteinExistence type="predicted"/>
<dbReference type="PANTHER" id="PTHR45763:SF46">
    <property type="entry name" value="AB HYDROLASE-1 DOMAIN-CONTAINING PROTEIN"/>
    <property type="match status" value="1"/>
</dbReference>
<dbReference type="Proteomes" id="UP000813461">
    <property type="component" value="Unassembled WGS sequence"/>
</dbReference>
<sequence>MPHAMLESESVRLGDGRTLSYAIYGSPVPRTTVFYFHGFPSSRYEGKLLHSAAAKHSIRLVAPDRPGAGLSSFQPNRRLLDWPTDVVALADHLKINEFYVLGVSGGGPYALACVKSIPKERLLGVTIVSGLYPVKYGTAGMMTMSRVLFWIAPWMTGLTSFLFDNAIGKAARNEDPKVLEELMSKDIDTRHPKDVQVIKDPLVWPVFVAMTRESFAKGSQGAAWEANLFGSPWGFELSELSVGETDITLSLWHGTDDINCPVSMPTKAKEEIPDSVLHLREGEGHTSYVFRDVEEILDSLIGEREPEEYVKVGT</sequence>
<keyword evidence="2" id="KW-0378">Hydrolase</keyword>
<name>A0A8K0W083_9PLEO</name>
<dbReference type="InterPro" id="IPR000073">
    <property type="entry name" value="AB_hydrolase_1"/>
</dbReference>
<dbReference type="EMBL" id="JAGMVJ010000008">
    <property type="protein sequence ID" value="KAH7088377.1"/>
    <property type="molecule type" value="Genomic_DNA"/>
</dbReference>
<reference evidence="2" key="1">
    <citation type="journal article" date="2021" name="Nat. Commun.">
        <title>Genetic determinants of endophytism in the Arabidopsis root mycobiome.</title>
        <authorList>
            <person name="Mesny F."/>
            <person name="Miyauchi S."/>
            <person name="Thiergart T."/>
            <person name="Pickel B."/>
            <person name="Atanasova L."/>
            <person name="Karlsson M."/>
            <person name="Huettel B."/>
            <person name="Barry K.W."/>
            <person name="Haridas S."/>
            <person name="Chen C."/>
            <person name="Bauer D."/>
            <person name="Andreopoulos W."/>
            <person name="Pangilinan J."/>
            <person name="LaButti K."/>
            <person name="Riley R."/>
            <person name="Lipzen A."/>
            <person name="Clum A."/>
            <person name="Drula E."/>
            <person name="Henrissat B."/>
            <person name="Kohler A."/>
            <person name="Grigoriev I.V."/>
            <person name="Martin F.M."/>
            <person name="Hacquard S."/>
        </authorList>
    </citation>
    <scope>NUCLEOTIDE SEQUENCE</scope>
    <source>
        <strain evidence="2">MPI-SDFR-AT-0120</strain>
    </source>
</reference>